<name>A0ABT2VKT5_9ALTE</name>
<evidence type="ECO:0000313" key="2">
    <source>
        <dbReference type="EMBL" id="MCU7553418.1"/>
    </source>
</evidence>
<feature type="chain" id="PRO_5046821303" description="DUF560 domain-containing protein" evidence="1">
    <location>
        <begin position="23"/>
        <end position="300"/>
    </location>
</feature>
<sequence length="300" mass="33197">MRKSIVCSLSLLAAAGVAPLSANETLSFSGEVFGGYGYDDNVSVNELETSTREGDSAWHYGAAGKATFTPAKKWQFTAGAKHQATRYQQQEDFDLAITTLSATGSYQADGAKVGAHHYYADAQLGDSGFMTYSQSGMSLGRGFAEGSGYWRTSLDHINKTFDTLSERDATAKALRTDAFWFFDASQFIQLGVVLHDEDAEDEQFSYQSPTLSVAYQHPVSIFSKQAKIDVSYSYSHRQYTATELQPEREDHRRKTELTFTLPLASSLDISLAASHGNYQSTNVSADYQETKTELEMRWAF</sequence>
<protein>
    <recommendedName>
        <fullName evidence="4">DUF560 domain-containing protein</fullName>
    </recommendedName>
</protein>
<dbReference type="RefSeq" id="WP_262992117.1">
    <property type="nucleotide sequence ID" value="NZ_JAOTJC010000004.1"/>
</dbReference>
<evidence type="ECO:0000313" key="3">
    <source>
        <dbReference type="Proteomes" id="UP001209257"/>
    </source>
</evidence>
<proteinExistence type="predicted"/>
<keyword evidence="3" id="KW-1185">Reference proteome</keyword>
<keyword evidence="1" id="KW-0732">Signal</keyword>
<accession>A0ABT2VKT5</accession>
<organism evidence="2 3">
    <name type="scientific">Alteromonas salexigens</name>
    <dbReference type="NCBI Taxonomy" id="2982530"/>
    <lineage>
        <taxon>Bacteria</taxon>
        <taxon>Pseudomonadati</taxon>
        <taxon>Pseudomonadota</taxon>
        <taxon>Gammaproteobacteria</taxon>
        <taxon>Alteromonadales</taxon>
        <taxon>Alteromonadaceae</taxon>
        <taxon>Alteromonas/Salinimonas group</taxon>
        <taxon>Alteromonas</taxon>
    </lineage>
</organism>
<dbReference type="EMBL" id="JAOTJC010000004">
    <property type="protein sequence ID" value="MCU7553418.1"/>
    <property type="molecule type" value="Genomic_DNA"/>
</dbReference>
<evidence type="ECO:0008006" key="4">
    <source>
        <dbReference type="Google" id="ProtNLM"/>
    </source>
</evidence>
<dbReference type="Proteomes" id="UP001209257">
    <property type="component" value="Unassembled WGS sequence"/>
</dbReference>
<feature type="signal peptide" evidence="1">
    <location>
        <begin position="1"/>
        <end position="22"/>
    </location>
</feature>
<gene>
    <name evidence="2" type="ORF">OCL06_02260</name>
</gene>
<reference evidence="3" key="1">
    <citation type="submission" date="2023-07" db="EMBL/GenBank/DDBJ databases">
        <title>Study on multiphase classification of strain Alteromonas salexigens isolated from the Yellow Sea.</title>
        <authorList>
            <person name="Sun L."/>
        </authorList>
    </citation>
    <scope>NUCLEOTIDE SEQUENCE [LARGE SCALE GENOMIC DNA]</scope>
    <source>
        <strain evidence="3">ASW11-19</strain>
    </source>
</reference>
<evidence type="ECO:0000256" key="1">
    <source>
        <dbReference type="SAM" id="SignalP"/>
    </source>
</evidence>
<comment type="caution">
    <text evidence="2">The sequence shown here is derived from an EMBL/GenBank/DDBJ whole genome shotgun (WGS) entry which is preliminary data.</text>
</comment>